<evidence type="ECO:0000256" key="1">
    <source>
        <dbReference type="SAM" id="MobiDB-lite"/>
    </source>
</evidence>
<accession>A0AAN6SCV1</accession>
<reference evidence="2" key="1">
    <citation type="journal article" date="2023" name="Mol. Phylogenet. Evol.">
        <title>Genome-scale phylogeny and comparative genomics of the fungal order Sordariales.</title>
        <authorList>
            <person name="Hensen N."/>
            <person name="Bonometti L."/>
            <person name="Westerberg I."/>
            <person name="Brannstrom I.O."/>
            <person name="Guillou S."/>
            <person name="Cros-Aarteil S."/>
            <person name="Calhoun S."/>
            <person name="Haridas S."/>
            <person name="Kuo A."/>
            <person name="Mondo S."/>
            <person name="Pangilinan J."/>
            <person name="Riley R."/>
            <person name="LaButti K."/>
            <person name="Andreopoulos B."/>
            <person name="Lipzen A."/>
            <person name="Chen C."/>
            <person name="Yan M."/>
            <person name="Daum C."/>
            <person name="Ng V."/>
            <person name="Clum A."/>
            <person name="Steindorff A."/>
            <person name="Ohm R.A."/>
            <person name="Martin F."/>
            <person name="Silar P."/>
            <person name="Natvig D.O."/>
            <person name="Lalanne C."/>
            <person name="Gautier V."/>
            <person name="Ament-Velasquez S.L."/>
            <person name="Kruys A."/>
            <person name="Hutchinson M.I."/>
            <person name="Powell A.J."/>
            <person name="Barry K."/>
            <person name="Miller A.N."/>
            <person name="Grigoriev I.V."/>
            <person name="Debuchy R."/>
            <person name="Gladieux P."/>
            <person name="Hiltunen Thoren M."/>
            <person name="Johannesson H."/>
        </authorList>
    </citation>
    <scope>NUCLEOTIDE SEQUENCE</scope>
    <source>
        <strain evidence="2">CBS 626.80</strain>
    </source>
</reference>
<feature type="compositionally biased region" description="Pro residues" evidence="1">
    <location>
        <begin position="7"/>
        <end position="48"/>
    </location>
</feature>
<evidence type="ECO:0000313" key="2">
    <source>
        <dbReference type="EMBL" id="KAK3948483.1"/>
    </source>
</evidence>
<keyword evidence="3" id="KW-1185">Reference proteome</keyword>
<sequence length="143" mass="15110">NLDLASAPPPATFPSPPIYAPIPIPIPARIPDSIPSPPPPAPPSPPSHSPTSAPTQISTAAASSCTRCHNKNNPQPCLPGKMTCVGCSFRRKSLRQQREEEGLCTTCGRDRDDDGKLTCGECRAKGRVRYAKGKGKAEGAVER</sequence>
<proteinExistence type="predicted"/>
<evidence type="ECO:0000313" key="3">
    <source>
        <dbReference type="Proteomes" id="UP001303222"/>
    </source>
</evidence>
<dbReference type="AlphaFoldDB" id="A0AAN6SCV1"/>
<feature type="region of interest" description="Disordered" evidence="1">
    <location>
        <begin position="1"/>
        <end position="60"/>
    </location>
</feature>
<name>A0AAN6SCV1_9PEZI</name>
<dbReference type="EMBL" id="MU859261">
    <property type="protein sequence ID" value="KAK3948483.1"/>
    <property type="molecule type" value="Genomic_DNA"/>
</dbReference>
<comment type="caution">
    <text evidence="2">The sequence shown here is derived from an EMBL/GenBank/DDBJ whole genome shotgun (WGS) entry which is preliminary data.</text>
</comment>
<reference evidence="2" key="2">
    <citation type="submission" date="2023-06" db="EMBL/GenBank/DDBJ databases">
        <authorList>
            <consortium name="Lawrence Berkeley National Laboratory"/>
            <person name="Mondo S.J."/>
            <person name="Hensen N."/>
            <person name="Bonometti L."/>
            <person name="Westerberg I."/>
            <person name="Brannstrom I.O."/>
            <person name="Guillou S."/>
            <person name="Cros-Aarteil S."/>
            <person name="Calhoun S."/>
            <person name="Haridas S."/>
            <person name="Kuo A."/>
            <person name="Pangilinan J."/>
            <person name="Riley R."/>
            <person name="Labutti K."/>
            <person name="Andreopoulos B."/>
            <person name="Lipzen A."/>
            <person name="Chen C."/>
            <person name="Yanf M."/>
            <person name="Daum C."/>
            <person name="Ng V."/>
            <person name="Clum A."/>
            <person name="Steindorff A."/>
            <person name="Ohm R."/>
            <person name="Martin F."/>
            <person name="Silar P."/>
            <person name="Natvig D."/>
            <person name="Lalanne C."/>
            <person name="Gautier V."/>
            <person name="Ament-Velasquez S.L."/>
            <person name="Kruys A."/>
            <person name="Hutchinson M.I."/>
            <person name="Powell A.J."/>
            <person name="Barry K."/>
            <person name="Miller A.N."/>
            <person name="Grigoriev I.V."/>
            <person name="Debuchy R."/>
            <person name="Gladieux P."/>
            <person name="Thoren M.H."/>
            <person name="Johannesson H."/>
        </authorList>
    </citation>
    <scope>NUCLEOTIDE SEQUENCE</scope>
    <source>
        <strain evidence="2">CBS 626.80</strain>
    </source>
</reference>
<feature type="non-terminal residue" evidence="2">
    <location>
        <position position="1"/>
    </location>
</feature>
<protein>
    <submittedName>
        <fullName evidence="2">Uncharacterized protein</fullName>
    </submittedName>
</protein>
<gene>
    <name evidence="2" type="ORF">QBC32DRAFT_381310</name>
</gene>
<dbReference type="Proteomes" id="UP001303222">
    <property type="component" value="Unassembled WGS sequence"/>
</dbReference>
<organism evidence="2 3">
    <name type="scientific">Pseudoneurospora amorphoporcata</name>
    <dbReference type="NCBI Taxonomy" id="241081"/>
    <lineage>
        <taxon>Eukaryota</taxon>
        <taxon>Fungi</taxon>
        <taxon>Dikarya</taxon>
        <taxon>Ascomycota</taxon>
        <taxon>Pezizomycotina</taxon>
        <taxon>Sordariomycetes</taxon>
        <taxon>Sordariomycetidae</taxon>
        <taxon>Sordariales</taxon>
        <taxon>Sordariaceae</taxon>
        <taxon>Pseudoneurospora</taxon>
    </lineage>
</organism>